<dbReference type="Proteomes" id="UP000005222">
    <property type="component" value="Chromosome K"/>
</dbReference>
<proteinExistence type="predicted"/>
<evidence type="ECO:0000256" key="6">
    <source>
        <dbReference type="SAM" id="MobiDB-lite"/>
    </source>
</evidence>
<feature type="region of interest" description="Disordered" evidence="6">
    <location>
        <begin position="1"/>
        <end position="26"/>
    </location>
</feature>
<dbReference type="FunCoup" id="G8Y6Z9">
    <property type="interactions" value="383"/>
</dbReference>
<dbReference type="AlphaFoldDB" id="G8Y6Z9"/>
<evidence type="ECO:0000256" key="3">
    <source>
        <dbReference type="ARBA" id="ARBA00023125"/>
    </source>
</evidence>
<evidence type="ECO:0000256" key="5">
    <source>
        <dbReference type="ARBA" id="ARBA00023242"/>
    </source>
</evidence>
<keyword evidence="5" id="KW-0539">Nucleus</keyword>
<protein>
    <submittedName>
        <fullName evidence="9">Piso0_003923 protein</fullName>
    </submittedName>
</protein>
<evidence type="ECO:0000313" key="8">
    <source>
        <dbReference type="EMBL" id="CCE83348.1"/>
    </source>
</evidence>
<dbReference type="InterPro" id="IPR051089">
    <property type="entry name" value="prtT"/>
</dbReference>
<dbReference type="SMART" id="SM00066">
    <property type="entry name" value="GAL4"/>
    <property type="match status" value="1"/>
</dbReference>
<name>G8Y6Z9_PICSO</name>
<keyword evidence="2" id="KW-0805">Transcription regulation</keyword>
<reference evidence="10" key="2">
    <citation type="journal article" date="2012" name="G3 (Bethesda)">
        <title>Pichia sorbitophila, an interspecies yeast hybrid reveals early steps of genome resolution following polyploidization.</title>
        <authorList>
            <person name="Leh Louis V."/>
            <person name="Despons L."/>
            <person name="Friedrich A."/>
            <person name="Martin T."/>
            <person name="Durrens P."/>
            <person name="Casaregola S."/>
            <person name="Neuveglise C."/>
            <person name="Fairhead C."/>
            <person name="Marck C."/>
            <person name="Cruz J.A."/>
            <person name="Straub M.L."/>
            <person name="Kugler V."/>
            <person name="Sacerdot C."/>
            <person name="Uzunov Z."/>
            <person name="Thierry A."/>
            <person name="Weiss S."/>
            <person name="Bleykasten C."/>
            <person name="De Montigny J."/>
            <person name="Jacques N."/>
            <person name="Jung P."/>
            <person name="Lemaire M."/>
            <person name="Mallet S."/>
            <person name="Morel G."/>
            <person name="Richard G.F."/>
            <person name="Sarkar A."/>
            <person name="Savel G."/>
            <person name="Schacherer J."/>
            <person name="Seret M.L."/>
            <person name="Talla E."/>
            <person name="Samson G."/>
            <person name="Jubin C."/>
            <person name="Poulain J."/>
            <person name="Vacherie B."/>
            <person name="Barbe V."/>
            <person name="Pelletier E."/>
            <person name="Sherman D.J."/>
            <person name="Westhof E."/>
            <person name="Weissenbach J."/>
            <person name="Baret P.V."/>
            <person name="Wincker P."/>
            <person name="Gaillardin C."/>
            <person name="Dujon B."/>
            <person name="Souciet J.L."/>
        </authorList>
    </citation>
    <scope>NUCLEOTIDE SEQUENCE [LARGE SCALE GENOMIC DNA]</scope>
    <source>
        <strain evidence="10">ATCC MYA-4447 / BCRC 22081 / CBS 7064 / NBRC 10061 / NRRL Y-12695</strain>
    </source>
</reference>
<dbReference type="STRING" id="559304.G8Y6Z9"/>
<feature type="compositionally biased region" description="Polar residues" evidence="6">
    <location>
        <begin position="1"/>
        <end position="15"/>
    </location>
</feature>
<dbReference type="SUPFAM" id="SSF57701">
    <property type="entry name" value="Zn2/Cys6 DNA-binding domain"/>
    <property type="match status" value="1"/>
</dbReference>
<evidence type="ECO:0000259" key="7">
    <source>
        <dbReference type="PROSITE" id="PS50048"/>
    </source>
</evidence>
<dbReference type="HOGENOM" id="CLU_004837_1_0_1"/>
<dbReference type="InterPro" id="IPR001138">
    <property type="entry name" value="Zn2Cys6_DnaBD"/>
</dbReference>
<dbReference type="PROSITE" id="PS00463">
    <property type="entry name" value="ZN2_CY6_FUNGAL_1"/>
    <property type="match status" value="1"/>
</dbReference>
<dbReference type="InterPro" id="IPR036864">
    <property type="entry name" value="Zn2-C6_fun-type_DNA-bd_sf"/>
</dbReference>
<feature type="region of interest" description="Disordered" evidence="6">
    <location>
        <begin position="326"/>
        <end position="379"/>
    </location>
</feature>
<dbReference type="PROSITE" id="PS50048">
    <property type="entry name" value="ZN2_CY6_FUNGAL_2"/>
    <property type="match status" value="1"/>
</dbReference>
<keyword evidence="3" id="KW-0238">DNA-binding</keyword>
<feature type="domain" description="Zn(2)-C6 fungal-type" evidence="7">
    <location>
        <begin position="29"/>
        <end position="64"/>
    </location>
</feature>
<dbReference type="Gene3D" id="4.10.240.10">
    <property type="entry name" value="Zn(2)-C6 fungal-type DNA-binding domain"/>
    <property type="match status" value="1"/>
</dbReference>
<keyword evidence="10" id="KW-1185">Reference proteome</keyword>
<dbReference type="EMBL" id="FO082049">
    <property type="protein sequence ID" value="CCE83348.1"/>
    <property type="molecule type" value="Genomic_DNA"/>
</dbReference>
<comment type="subcellular location">
    <subcellularLocation>
        <location evidence="1">Nucleus</location>
    </subcellularLocation>
</comment>
<dbReference type="PANTHER" id="PTHR31845:SF10">
    <property type="entry name" value="ZN(II)2CYS6 TRANSCRIPTION FACTOR (EUROFUNG)"/>
    <property type="match status" value="1"/>
</dbReference>
<dbReference type="OrthoDB" id="4454541at2759"/>
<dbReference type="Proteomes" id="UP000005222">
    <property type="component" value="Chromosome L"/>
</dbReference>
<evidence type="ECO:0000256" key="2">
    <source>
        <dbReference type="ARBA" id="ARBA00023015"/>
    </source>
</evidence>
<feature type="region of interest" description="Disordered" evidence="6">
    <location>
        <begin position="68"/>
        <end position="88"/>
    </location>
</feature>
<evidence type="ECO:0000313" key="9">
    <source>
        <dbReference type="EMBL" id="CCE84379.1"/>
    </source>
</evidence>
<dbReference type="EMBL" id="FO082048">
    <property type="protein sequence ID" value="CCE84379.1"/>
    <property type="molecule type" value="Genomic_DNA"/>
</dbReference>
<dbReference type="PANTHER" id="PTHR31845">
    <property type="entry name" value="FINGER DOMAIN PROTEIN, PUTATIVE-RELATED"/>
    <property type="match status" value="1"/>
</dbReference>
<dbReference type="CDD" id="cd00067">
    <property type="entry name" value="GAL4"/>
    <property type="match status" value="1"/>
</dbReference>
<reference evidence="9" key="1">
    <citation type="submission" date="2011-10" db="EMBL/GenBank/DDBJ databases">
        <authorList>
            <person name="Genoscope - CEA"/>
        </authorList>
    </citation>
    <scope>NUCLEOTIDE SEQUENCE</scope>
</reference>
<evidence type="ECO:0000256" key="1">
    <source>
        <dbReference type="ARBA" id="ARBA00004123"/>
    </source>
</evidence>
<dbReference type="InParanoid" id="G8Y6Z9"/>
<evidence type="ECO:0000256" key="4">
    <source>
        <dbReference type="ARBA" id="ARBA00023163"/>
    </source>
</evidence>
<feature type="compositionally biased region" description="Low complexity" evidence="6">
    <location>
        <begin position="339"/>
        <end position="366"/>
    </location>
</feature>
<dbReference type="GO" id="GO:0000981">
    <property type="term" value="F:DNA-binding transcription factor activity, RNA polymerase II-specific"/>
    <property type="evidence" value="ECO:0007669"/>
    <property type="project" value="InterPro"/>
</dbReference>
<accession>G8Y6Z9</accession>
<evidence type="ECO:0000313" key="10">
    <source>
        <dbReference type="Proteomes" id="UP000005222"/>
    </source>
</evidence>
<gene>
    <name evidence="9" type="primary">Piso0_003923</name>
    <name evidence="8" type="ORF">GNLVRS01_PISO0K05554g</name>
    <name evidence="9" type="ORF">GNLVRS01_PISO0L05555g</name>
</gene>
<sequence>MSSIENDSSTPSLSDRMSGKSKSGRRQIACKSCHALKVKCTPADENDPSGPCIRCLNSKRQCEIDLTQTRKRRKKRDIQNDSEATAHKDEEIAMLQEQVKMLQEQLSKQQEGHHAMPSINSVGSVGSDDNSYVAYVSKDELENELHILTELNSGKVTKLSETLKSTDEKKRHLAQTNSNIDIINAGLLTVDEAKDRLMLYRTKLFPIHRVVEVPADLSVEEMRSKKPYLFLAVMSITNAVFSTSLCTKHNVSVDNALLIDNFTMRAVTQEILVVGSKSIELIGAILLLCLWYNSPELFKYRRFHLLNSLAVALLHDLGIVGNPAENLDEHHSNTHHNNHSNNTINNNNNSNNNNNNNNNNNSISNNGQHINGTNDDNDDNEYRALDDTLTTLECSRLIMSLYSTTVSTCLILRRTIYVKWTPYVEECAKYLENHKNPNYREIAIFSRLNHRLEIIHHLIHSPDIAEKNASAMSYITVELQRHLNAIKQKIPENDSVFQSYYYSIEAYLNEPMTSNLFGKCEDKEGGPSLNESSLRSIIACTEACLRSIKEFNKLEPDTIASLPLTYASRIIYTSGMLLRLRYLILSLDSPIDKDLVPKSVVKELEKLCKLIEEASCHYPLNHFLKKTRLILQLFFSTYASQIHDLITNNEGTPENFKMSNYTRKELTELEKLTHLMKKEQRKGLITTESGVAYQSFVPWDIFAYAANVKKAGVEGFLNRPPNASSLYEQPASGQRVPKSLMNRLSQNYGLPSHESLPDTLPYKRRRASNTPFRNLPTEFAGPGVSNASSVTPHMQAPNLNNDLQPQFNNQQQQNGNFYNANAPNVEGGVSSVTQGSNQPENYYYWAFNDEFWSDLIDFDSEKFNFLDFNSSGPSKDEVLFMN</sequence>
<dbReference type="GO" id="GO:0005634">
    <property type="term" value="C:nucleus"/>
    <property type="evidence" value="ECO:0007669"/>
    <property type="project" value="UniProtKB-SubCell"/>
</dbReference>
<dbReference type="GO" id="GO:0008270">
    <property type="term" value="F:zinc ion binding"/>
    <property type="evidence" value="ECO:0007669"/>
    <property type="project" value="InterPro"/>
</dbReference>
<keyword evidence="4" id="KW-0804">Transcription</keyword>
<organism evidence="9 10">
    <name type="scientific">Pichia sorbitophila (strain ATCC MYA-4447 / BCRC 22081 / CBS 7064 / NBRC 10061 / NRRL Y-12695)</name>
    <name type="common">Hybrid yeast</name>
    <dbReference type="NCBI Taxonomy" id="559304"/>
    <lineage>
        <taxon>Eukaryota</taxon>
        <taxon>Fungi</taxon>
        <taxon>Dikarya</taxon>
        <taxon>Ascomycota</taxon>
        <taxon>Saccharomycotina</taxon>
        <taxon>Pichiomycetes</taxon>
        <taxon>Debaryomycetaceae</taxon>
        <taxon>Millerozyma</taxon>
    </lineage>
</organism>
<dbReference type="eggNOG" id="ENOG502QRSG">
    <property type="taxonomic scope" value="Eukaryota"/>
</dbReference>
<dbReference type="GO" id="GO:0000976">
    <property type="term" value="F:transcription cis-regulatory region binding"/>
    <property type="evidence" value="ECO:0007669"/>
    <property type="project" value="TreeGrafter"/>
</dbReference>